<feature type="region of interest" description="Disordered" evidence="1">
    <location>
        <begin position="266"/>
        <end position="288"/>
    </location>
</feature>
<evidence type="ECO:0000256" key="1">
    <source>
        <dbReference type="SAM" id="MobiDB-lite"/>
    </source>
</evidence>
<dbReference type="Proteomes" id="UP000292702">
    <property type="component" value="Unassembled WGS sequence"/>
</dbReference>
<dbReference type="Pfam" id="PF20153">
    <property type="entry name" value="DUF6535"/>
    <property type="match status" value="1"/>
</dbReference>
<comment type="caution">
    <text evidence="4">The sequence shown here is derived from an EMBL/GenBank/DDBJ whole genome shotgun (WGS) entry which is preliminary data.</text>
</comment>
<dbReference type="InterPro" id="IPR045338">
    <property type="entry name" value="DUF6535"/>
</dbReference>
<evidence type="ECO:0000256" key="2">
    <source>
        <dbReference type="SAM" id="Phobius"/>
    </source>
</evidence>
<feature type="domain" description="DUF6535" evidence="3">
    <location>
        <begin position="2"/>
        <end position="135"/>
    </location>
</feature>
<keyword evidence="2" id="KW-0472">Membrane</keyword>
<name>A0A4R0RPU9_9APHY</name>
<reference evidence="4 5" key="1">
    <citation type="submission" date="2018-11" db="EMBL/GenBank/DDBJ databases">
        <title>Genome assembly of Steccherinum ochraceum LE-BIN_3174, the white-rot fungus of the Steccherinaceae family (The Residual Polyporoid clade, Polyporales, Basidiomycota).</title>
        <authorList>
            <person name="Fedorova T.V."/>
            <person name="Glazunova O.A."/>
            <person name="Landesman E.O."/>
            <person name="Moiseenko K.V."/>
            <person name="Psurtseva N.V."/>
            <person name="Savinova O.S."/>
            <person name="Shakhova N.V."/>
            <person name="Tyazhelova T.V."/>
            <person name="Vasina D.V."/>
        </authorList>
    </citation>
    <scope>NUCLEOTIDE SEQUENCE [LARGE SCALE GENOMIC DNA]</scope>
    <source>
        <strain evidence="4 5">LE-BIN_3174</strain>
    </source>
</reference>
<dbReference type="EMBL" id="RWJN01000100">
    <property type="protein sequence ID" value="TCD67369.1"/>
    <property type="molecule type" value="Genomic_DNA"/>
</dbReference>
<gene>
    <name evidence="4" type="ORF">EIP91_000236</name>
</gene>
<proteinExistence type="predicted"/>
<dbReference type="OrthoDB" id="2666920at2759"/>
<sequence length="917" mass="103175">MTLSDLQPDSSQTTQALLQNIWLSLNHTAGPAPPAVALPNWDGPSISVVWVQSLLYASLACSLFAALGAVLGKQWLNRYSSVGERGTLADRGKERQRKLRGLKDWHFYRVLEALSVLLQISLLLFGLALSAFMWTQQRAVGIVLILANCLGAVFYFSVIGASVVSDDSPFHTPLSDFLRQAIHTTADWTDVARVRWTRSKVPNWIQKPWTERIRPWCSALGQKLVTAAGFVSQVSKTIMTAILVPAQDFQRFTAAHVSRLSQTRDVIQPTSADPESHAVSSTPRRGVQASGARLLSAIRAKSSRLQLPRVIQRSKTSLWHGSRQVETQKYDSAEALLWLLETSTDPIVQVDALQAAHLVEWPNDLHKCLYNTSRLDLLLQQIASCFQTNASGHAYLPSSHEHRASGLCSAFLFVYWEFLVRNWNAASNWMRENHQSFSRARQDILRALQSYKDALSEDKLILYLTFLTLDFYPWAPSVTLAGYSSSIMSTQTLCTRTLFYLAQMARASPWADRYHQRVLRALARHCKQSPSEEVRTVSVAAFAIIFGFNLPRLHAVPSYMRACNLNVWTPRSSDQKALTAYLSRILLVASPSENGPESEVLWPSVEAVFSMIARREGEIDFSDKDLLHCLDWATKMPVPDNHDFSSPQDPLLRLHSATLHLIRILVKAQSSNAHVRKLMTQCIPFMTHSTLRSLRSEQEQRILEHDKIYTDILAYLSFIRGTTWLDDAANVIFVRVWAWVIAQWTETSSYGRLRSSKAAALSTRRLLFYTKFRQPAEQDWGDDRALVQEIAVEVATEWMLLDVIPRMANSEEGPPANDNLCIAYTAEVIDALDVRTTSEAVRCNVEALHESLANKSKPKSTARAVKAMVQPLLNVLLKKLLEYRQLEHLRSLSPSQIPLPPSPTTTALIIEEVEDTP</sequence>
<evidence type="ECO:0000259" key="3">
    <source>
        <dbReference type="Pfam" id="PF20153"/>
    </source>
</evidence>
<feature type="compositionally biased region" description="Polar residues" evidence="1">
    <location>
        <begin position="266"/>
        <end position="283"/>
    </location>
</feature>
<feature type="transmembrane region" description="Helical" evidence="2">
    <location>
        <begin position="107"/>
        <end position="134"/>
    </location>
</feature>
<organism evidence="4 5">
    <name type="scientific">Steccherinum ochraceum</name>
    <dbReference type="NCBI Taxonomy" id="92696"/>
    <lineage>
        <taxon>Eukaryota</taxon>
        <taxon>Fungi</taxon>
        <taxon>Dikarya</taxon>
        <taxon>Basidiomycota</taxon>
        <taxon>Agaricomycotina</taxon>
        <taxon>Agaricomycetes</taxon>
        <taxon>Polyporales</taxon>
        <taxon>Steccherinaceae</taxon>
        <taxon>Steccherinum</taxon>
    </lineage>
</organism>
<evidence type="ECO:0000313" key="5">
    <source>
        <dbReference type="Proteomes" id="UP000292702"/>
    </source>
</evidence>
<keyword evidence="2" id="KW-1133">Transmembrane helix</keyword>
<feature type="transmembrane region" description="Helical" evidence="2">
    <location>
        <begin position="49"/>
        <end position="71"/>
    </location>
</feature>
<protein>
    <recommendedName>
        <fullName evidence="3">DUF6535 domain-containing protein</fullName>
    </recommendedName>
</protein>
<accession>A0A4R0RPU9</accession>
<dbReference type="AlphaFoldDB" id="A0A4R0RPU9"/>
<keyword evidence="2" id="KW-0812">Transmembrane</keyword>
<feature type="transmembrane region" description="Helical" evidence="2">
    <location>
        <begin position="140"/>
        <end position="164"/>
    </location>
</feature>
<keyword evidence="5" id="KW-1185">Reference proteome</keyword>
<evidence type="ECO:0000313" key="4">
    <source>
        <dbReference type="EMBL" id="TCD67369.1"/>
    </source>
</evidence>